<dbReference type="PROSITE" id="PS50949">
    <property type="entry name" value="HTH_GNTR"/>
    <property type="match status" value="1"/>
</dbReference>
<dbReference type="GO" id="GO:0003700">
    <property type="term" value="F:DNA-binding transcription factor activity"/>
    <property type="evidence" value="ECO:0007669"/>
    <property type="project" value="InterPro"/>
</dbReference>
<dbReference type="InterPro" id="IPR015422">
    <property type="entry name" value="PyrdxlP-dep_Trfase_small"/>
</dbReference>
<dbReference type="InterPro" id="IPR036388">
    <property type="entry name" value="WH-like_DNA-bd_sf"/>
</dbReference>
<dbReference type="SUPFAM" id="SSF53383">
    <property type="entry name" value="PLP-dependent transferases"/>
    <property type="match status" value="1"/>
</dbReference>
<name>A0A4V2FY42_9ACTN</name>
<dbReference type="Gene3D" id="3.40.640.10">
    <property type="entry name" value="Type I PLP-dependent aspartate aminotransferase-like (Major domain)"/>
    <property type="match status" value="1"/>
</dbReference>
<sequence>MKATRANSPRMVTPLNVHQMVRLMGQWGLGEGALHTQLASHLRMLVVSGKLAAGVRLPSERSLAEALDVSRNTVGSAFDELRGDGILTSRRGDGTYVSSARQFLGVRGDDRFESFLANAPSIGPRIDLRSAALPGLRLVVDAASVVGPELAPLVDSHGYVPEGLPALRVEVAKYYSSIGLPTIQDQILITSGAQQAMRMAAVSMLEPGSVALVEEPSFRGAIEVLRAAGARLEPIRRGPYGIETSELIAAVRRTKPKLLVMQSTVHNPTGSVMNTGRRRQLAITATNLGLTVLDDTTLADAMIDEPPATPMAAWGSSVITVGSVSKSFWGGLRVGWLRADPATVAALASIKAGEDLGTSLLAQVTTARLLPRIDEARAERSRVLGAARDLVVGSLTELLPEWEPVVPVGGASLWVRLPIPIATTLVQRAERLGVQLLPGPTFSCVDDFDDHLRIGFAASHAELLAGVRALAEAWRIVGNRG</sequence>
<evidence type="ECO:0000256" key="5">
    <source>
        <dbReference type="ARBA" id="ARBA00023163"/>
    </source>
</evidence>
<dbReference type="GO" id="GO:0030170">
    <property type="term" value="F:pyridoxal phosphate binding"/>
    <property type="evidence" value="ECO:0007669"/>
    <property type="project" value="InterPro"/>
</dbReference>
<dbReference type="InterPro" id="IPR004839">
    <property type="entry name" value="Aminotransferase_I/II_large"/>
</dbReference>
<dbReference type="PANTHER" id="PTHR46577">
    <property type="entry name" value="HTH-TYPE TRANSCRIPTIONAL REGULATORY PROTEIN GABR"/>
    <property type="match status" value="1"/>
</dbReference>
<keyword evidence="8" id="KW-1185">Reference proteome</keyword>
<reference evidence="7 8" key="1">
    <citation type="journal article" date="2015" name="Stand. Genomic Sci.">
        <title>Genomic Encyclopedia of Bacterial and Archaeal Type Strains, Phase III: the genomes of soil and plant-associated and newly described type strains.</title>
        <authorList>
            <person name="Whitman W.B."/>
            <person name="Woyke T."/>
            <person name="Klenk H.P."/>
            <person name="Zhou Y."/>
            <person name="Lilburn T.G."/>
            <person name="Beck B.J."/>
            <person name="De Vos P."/>
            <person name="Vandamme P."/>
            <person name="Eisen J.A."/>
            <person name="Garrity G."/>
            <person name="Hugenholtz P."/>
            <person name="Kyrpides N.C."/>
        </authorList>
    </citation>
    <scope>NUCLEOTIDE SEQUENCE [LARGE SCALE GENOMIC DNA]</scope>
    <source>
        <strain evidence="7 8">VKM Ac-2540</strain>
    </source>
</reference>
<keyword evidence="3" id="KW-0805">Transcription regulation</keyword>
<keyword evidence="2" id="KW-0663">Pyridoxal phosphate</keyword>
<evidence type="ECO:0000259" key="6">
    <source>
        <dbReference type="PROSITE" id="PS50949"/>
    </source>
</evidence>
<keyword evidence="4" id="KW-0238">DNA-binding</keyword>
<dbReference type="Gene3D" id="1.10.10.10">
    <property type="entry name" value="Winged helix-like DNA-binding domain superfamily/Winged helix DNA-binding domain"/>
    <property type="match status" value="1"/>
</dbReference>
<dbReference type="SMART" id="SM00345">
    <property type="entry name" value="HTH_GNTR"/>
    <property type="match status" value="1"/>
</dbReference>
<dbReference type="OrthoDB" id="199743at2"/>
<protein>
    <submittedName>
        <fullName evidence="7">GntR family transcriptional regulator</fullName>
    </submittedName>
</protein>
<proteinExistence type="inferred from homology"/>
<dbReference type="InterPro" id="IPR051446">
    <property type="entry name" value="HTH_trans_reg/aminotransferase"/>
</dbReference>
<comment type="similarity">
    <text evidence="1">In the C-terminal section; belongs to the class-I pyridoxal-phosphate-dependent aminotransferase family.</text>
</comment>
<dbReference type="CDD" id="cd07377">
    <property type="entry name" value="WHTH_GntR"/>
    <property type="match status" value="1"/>
</dbReference>
<evidence type="ECO:0000256" key="3">
    <source>
        <dbReference type="ARBA" id="ARBA00023015"/>
    </source>
</evidence>
<evidence type="ECO:0000313" key="8">
    <source>
        <dbReference type="Proteomes" id="UP000292027"/>
    </source>
</evidence>
<dbReference type="Pfam" id="PF00392">
    <property type="entry name" value="GntR"/>
    <property type="match status" value="1"/>
</dbReference>
<keyword evidence="5" id="KW-0804">Transcription</keyword>
<evidence type="ECO:0000256" key="4">
    <source>
        <dbReference type="ARBA" id="ARBA00023125"/>
    </source>
</evidence>
<dbReference type="PANTHER" id="PTHR46577:SF1">
    <property type="entry name" value="HTH-TYPE TRANSCRIPTIONAL REGULATORY PROTEIN GABR"/>
    <property type="match status" value="1"/>
</dbReference>
<dbReference type="InterPro" id="IPR015421">
    <property type="entry name" value="PyrdxlP-dep_Trfase_major"/>
</dbReference>
<dbReference type="Gene3D" id="3.90.1150.10">
    <property type="entry name" value="Aspartate Aminotransferase, domain 1"/>
    <property type="match status" value="1"/>
</dbReference>
<dbReference type="InterPro" id="IPR036390">
    <property type="entry name" value="WH_DNA-bd_sf"/>
</dbReference>
<evidence type="ECO:0000313" key="7">
    <source>
        <dbReference type="EMBL" id="RZU16216.1"/>
    </source>
</evidence>
<dbReference type="GO" id="GO:0003677">
    <property type="term" value="F:DNA binding"/>
    <property type="evidence" value="ECO:0007669"/>
    <property type="project" value="UniProtKB-KW"/>
</dbReference>
<dbReference type="EMBL" id="SHKR01000012">
    <property type="protein sequence ID" value="RZU16216.1"/>
    <property type="molecule type" value="Genomic_DNA"/>
</dbReference>
<dbReference type="CDD" id="cd00609">
    <property type="entry name" value="AAT_like"/>
    <property type="match status" value="1"/>
</dbReference>
<feature type="domain" description="HTH gntR-type" evidence="6">
    <location>
        <begin position="32"/>
        <end position="100"/>
    </location>
</feature>
<evidence type="ECO:0000256" key="1">
    <source>
        <dbReference type="ARBA" id="ARBA00005384"/>
    </source>
</evidence>
<accession>A0A4V2FY42</accession>
<dbReference type="AlphaFoldDB" id="A0A4V2FY42"/>
<organism evidence="7 8">
    <name type="scientific">Kribbella rubisoli</name>
    <dbReference type="NCBI Taxonomy" id="3075929"/>
    <lineage>
        <taxon>Bacteria</taxon>
        <taxon>Bacillati</taxon>
        <taxon>Actinomycetota</taxon>
        <taxon>Actinomycetes</taxon>
        <taxon>Propionibacteriales</taxon>
        <taxon>Kribbellaceae</taxon>
        <taxon>Kribbella</taxon>
    </lineage>
</organism>
<evidence type="ECO:0000256" key="2">
    <source>
        <dbReference type="ARBA" id="ARBA00022898"/>
    </source>
</evidence>
<gene>
    <name evidence="7" type="ORF">EV645_3766</name>
</gene>
<dbReference type="SUPFAM" id="SSF46785">
    <property type="entry name" value="Winged helix' DNA-binding domain"/>
    <property type="match status" value="1"/>
</dbReference>
<dbReference type="InterPro" id="IPR000524">
    <property type="entry name" value="Tscrpt_reg_HTH_GntR"/>
</dbReference>
<comment type="caution">
    <text evidence="7">The sequence shown here is derived from an EMBL/GenBank/DDBJ whole genome shotgun (WGS) entry which is preliminary data.</text>
</comment>
<dbReference type="PRINTS" id="PR00035">
    <property type="entry name" value="HTHGNTR"/>
</dbReference>
<dbReference type="Pfam" id="PF00155">
    <property type="entry name" value="Aminotran_1_2"/>
    <property type="match status" value="1"/>
</dbReference>
<dbReference type="Proteomes" id="UP000292027">
    <property type="component" value="Unassembled WGS sequence"/>
</dbReference>
<dbReference type="InterPro" id="IPR015424">
    <property type="entry name" value="PyrdxlP-dep_Trfase"/>
</dbReference>